<evidence type="ECO:0000256" key="5">
    <source>
        <dbReference type="ARBA" id="ARBA00023136"/>
    </source>
</evidence>
<keyword evidence="6" id="KW-0793">Thylakoid</keyword>
<dbReference type="PANTHER" id="PTHR31566:SF0">
    <property type="entry name" value="CYTOCHROME C BIOGENESIS PROTEIN CCS1, CHLOROPLASTIC"/>
    <property type="match status" value="1"/>
</dbReference>
<dbReference type="GO" id="GO:0017004">
    <property type="term" value="P:cytochrome complex assembly"/>
    <property type="evidence" value="ECO:0007669"/>
    <property type="project" value="UniProtKB-UniRule"/>
</dbReference>
<keyword evidence="5 6" id="KW-0472">Membrane</keyword>
<dbReference type="GO" id="GO:0031676">
    <property type="term" value="C:plasma membrane-derived thylakoid membrane"/>
    <property type="evidence" value="ECO:0007669"/>
    <property type="project" value="UniProtKB-SubCell"/>
</dbReference>
<evidence type="ECO:0000256" key="4">
    <source>
        <dbReference type="ARBA" id="ARBA00022989"/>
    </source>
</evidence>
<feature type="transmembrane region" description="Helical" evidence="7">
    <location>
        <begin position="178"/>
        <end position="200"/>
    </location>
</feature>
<reference evidence="9 10" key="1">
    <citation type="journal article" date="2010" name="Nature">
        <title>Metabolic streamlining in an open-ocean nitrogen-fixing cyanobacterium.</title>
        <authorList>
            <person name="Tripp H.J."/>
            <person name="Bench S.R."/>
            <person name="Turk K.A."/>
            <person name="Foster R.A."/>
            <person name="Desany B.A."/>
            <person name="Niazi F."/>
            <person name="Affourtit J.P."/>
            <person name="Zehr J.P."/>
        </authorList>
    </citation>
    <scope>NUCLEOTIDE SEQUENCE [LARGE SCALE GENOMIC DNA]</scope>
    <source>
        <strain evidence="10">ALOHA</strain>
    </source>
</reference>
<proteinExistence type="inferred from homology"/>
<comment type="subcellular location">
    <subcellularLocation>
        <location evidence="6">Cellular thylakoid membrane</location>
        <topology evidence="6">Multi-pass membrane protein</topology>
    </subcellularLocation>
    <subcellularLocation>
        <location evidence="1">Membrane</location>
        <topology evidence="1">Multi-pass membrane protein</topology>
    </subcellularLocation>
</comment>
<dbReference type="PANTHER" id="PTHR31566">
    <property type="entry name" value="CYTOCHROME C BIOGENESIS PROTEIN CCS1, CHLOROPLASTIC"/>
    <property type="match status" value="1"/>
</dbReference>
<dbReference type="AlphaFoldDB" id="D3ENE0"/>
<dbReference type="PATRIC" id="fig|713887.8.peg.228"/>
<dbReference type="HOGENOM" id="CLU_034630_0_0_3"/>
<feature type="transmembrane region" description="Helical" evidence="7">
    <location>
        <begin position="30"/>
        <end position="50"/>
    </location>
</feature>
<evidence type="ECO:0000256" key="2">
    <source>
        <dbReference type="ARBA" id="ARBA00022692"/>
    </source>
</evidence>
<dbReference type="OrthoDB" id="9770923at2"/>
<evidence type="ECO:0000256" key="7">
    <source>
        <dbReference type="SAM" id="Phobius"/>
    </source>
</evidence>
<dbReference type="EMBL" id="CP001842">
    <property type="protein sequence ID" value="ADB94990.1"/>
    <property type="molecule type" value="Genomic_DNA"/>
</dbReference>
<comment type="function">
    <text evidence="6">Required during biogenesis of c-type cytochromes (cytochrome c6 and cytochrome f) at the step of heme attachment.</text>
</comment>
<protein>
    <recommendedName>
        <fullName evidence="6">Cytochrome c biogenesis protein CcsB</fullName>
    </recommendedName>
</protein>
<evidence type="ECO:0000256" key="3">
    <source>
        <dbReference type="ARBA" id="ARBA00022748"/>
    </source>
</evidence>
<feature type="domain" description="ResB-like" evidence="8">
    <location>
        <begin position="31"/>
        <end position="297"/>
    </location>
</feature>
<dbReference type="KEGG" id="cyu:UCYN_02430"/>
<dbReference type="InterPro" id="IPR023494">
    <property type="entry name" value="Cyt_c_bgen_Ccs1/CcsB/ResB"/>
</dbReference>
<organism evidence="10">
    <name type="scientific">Atelocyanobacterium thalassa (isolate ALOHA)</name>
    <dbReference type="NCBI Taxonomy" id="1453429"/>
    <lineage>
        <taxon>Bacteria</taxon>
        <taxon>Bacillati</taxon>
        <taxon>Cyanobacteriota</taxon>
        <taxon>Cyanophyceae</taxon>
        <taxon>Oscillatoriophycideae</taxon>
        <taxon>Chroococcales</taxon>
        <taxon>Aphanothecaceae</taxon>
        <taxon>Candidatus Atelocyanobacterium</taxon>
        <taxon>Candidatus Atelocyanobacterium thalassae</taxon>
    </lineage>
</organism>
<feature type="domain" description="ResB-like" evidence="8">
    <location>
        <begin position="370"/>
        <end position="439"/>
    </location>
</feature>
<keyword evidence="3 6" id="KW-0201">Cytochrome c-type biogenesis</keyword>
<keyword evidence="4 6" id="KW-1133">Transmembrane helix</keyword>
<gene>
    <name evidence="6" type="primary">ccsB</name>
    <name evidence="6" type="synonym">ccs1</name>
    <name evidence="9" type="ordered locus">UCYN_02430</name>
</gene>
<comment type="similarity">
    <text evidence="6">Belongs to the Ccs1/CcsB family.</text>
</comment>
<evidence type="ECO:0000313" key="9">
    <source>
        <dbReference type="EMBL" id="ADB94990.1"/>
    </source>
</evidence>
<name>D3ENE0_ATETH</name>
<evidence type="ECO:0000313" key="10">
    <source>
        <dbReference type="Proteomes" id="UP000001405"/>
    </source>
</evidence>
<feature type="transmembrane region" description="Helical" evidence="7">
    <location>
        <begin position="391"/>
        <end position="408"/>
    </location>
</feature>
<evidence type="ECO:0000259" key="8">
    <source>
        <dbReference type="Pfam" id="PF05140"/>
    </source>
</evidence>
<dbReference type="STRING" id="1453429.UCYN_02430"/>
<evidence type="ECO:0000256" key="1">
    <source>
        <dbReference type="ARBA" id="ARBA00004141"/>
    </source>
</evidence>
<dbReference type="Proteomes" id="UP000001405">
    <property type="component" value="Chromosome"/>
</dbReference>
<dbReference type="HAMAP" id="MF_01392">
    <property type="entry name" value="CytC_Ccs1"/>
    <property type="match status" value="1"/>
</dbReference>
<comment type="subunit">
    <text evidence="6">May interact with CcsA.</text>
</comment>
<dbReference type="InterPro" id="IPR007816">
    <property type="entry name" value="ResB-like_domain"/>
</dbReference>
<feature type="transmembrane region" description="Helical" evidence="7">
    <location>
        <begin position="62"/>
        <end position="83"/>
    </location>
</feature>
<sequence>MITSNFAVKLNKVSFLKLKLWQTMRVIIDIRLTVSLLLLIALVSISGTLIEQEKSLEFYQKAYPDSPALFGFLTWNLILLLGLNHVYSTWWFLLLLALFSLSLILCTFTRQWSALKATNKWIFYKKPHQFQKLLLSSELKAKKIIPIINILKEKKYKIFQENNTIYARKGILGKIGPIVVHIGILITLCGAVLGSLTGFLEQKMVASGSEFKINSHLNLGPLSTLQSSRNWKVRVNRFWIDYNSKGSVDQFYSDLSIINDDDEELKKETIYVNKPLRYDGVTIYQTDWGISSAQIQIDNGNIFQLPMASLENNNQSKIWGTWIPLKNDLSKGISLIAKDLQGTMIIYDENGSLDSAVRIGMPLVINGVELKVHKLIGSTGFQIKADPGIPLVYTGFGLLMLGVIMSYISHSQIWILQTNHTCLIGGKTNRSQITFEKEIIGIIDSLECSE</sequence>
<keyword evidence="10" id="KW-1185">Reference proteome</keyword>
<feature type="transmembrane region" description="Helical" evidence="7">
    <location>
        <begin position="89"/>
        <end position="108"/>
    </location>
</feature>
<evidence type="ECO:0000256" key="6">
    <source>
        <dbReference type="HAMAP-Rule" id="MF_01392"/>
    </source>
</evidence>
<dbReference type="Pfam" id="PF05140">
    <property type="entry name" value="ResB"/>
    <property type="match status" value="2"/>
</dbReference>
<accession>D3ENE0</accession>
<keyword evidence="2 6" id="KW-0812">Transmembrane</keyword>